<keyword evidence="12" id="KW-0687">Ribonucleoprotein</keyword>
<dbReference type="Pfam" id="PF15264">
    <property type="entry name" value="TSSC4"/>
    <property type="match status" value="1"/>
</dbReference>
<dbReference type="Proteomes" id="UP001652625">
    <property type="component" value="Chromosome 02"/>
</dbReference>
<dbReference type="InterPro" id="IPR029338">
    <property type="entry name" value="TSSC4"/>
</dbReference>
<keyword evidence="5" id="KW-0507">mRNA processing</keyword>
<evidence type="ECO:0000256" key="10">
    <source>
        <dbReference type="ARBA" id="ARBA00045970"/>
    </source>
</evidence>
<evidence type="ECO:0000256" key="6">
    <source>
        <dbReference type="ARBA" id="ARBA00022728"/>
    </source>
</evidence>
<evidence type="ECO:0000256" key="3">
    <source>
        <dbReference type="ARBA" id="ARBA00010362"/>
    </source>
</evidence>
<gene>
    <name evidence="12" type="primary">LOC105846746</name>
</gene>
<proteinExistence type="inferred from homology"/>
<dbReference type="GO" id="GO:1990904">
    <property type="term" value="C:ribonucleoprotein complex"/>
    <property type="evidence" value="ECO:0007669"/>
    <property type="project" value="UniProtKB-KW"/>
</dbReference>
<comment type="function">
    <text evidence="10">Protein associated with the U5 snRNP, during its maturation and its post-splicing recycling and which is required for spliceosomal tri-snRNP complex assembly in the nucleus. Has a molecular sequestering activity and transiently hinders SNRNP200 binding sites for constitutive splicing factors that intervene later during the assembly of the spliceosome and splicing. Together with its molecular sequestering activity, may also function as a molecular adapter and placeholder, coordinating the assembly of the U5 snRNP and its association with the U4/U6 di-snRNP.</text>
</comment>
<keyword evidence="11" id="KW-1185">Reference proteome</keyword>
<keyword evidence="4" id="KW-0963">Cytoplasm</keyword>
<reference evidence="11" key="1">
    <citation type="submission" date="2025-05" db="UniProtKB">
        <authorList>
            <consortium name="RefSeq"/>
        </authorList>
    </citation>
    <scope>NUCLEOTIDE SEQUENCE [LARGE SCALE GENOMIC DNA]</scope>
</reference>
<dbReference type="PANTHER" id="PTHR13445:SF3">
    <property type="entry name" value="U5 SMALL NUCLEAR RIBONUCLEOPROTEIN TSSC4"/>
    <property type="match status" value="1"/>
</dbReference>
<evidence type="ECO:0000256" key="7">
    <source>
        <dbReference type="ARBA" id="ARBA00023187"/>
    </source>
</evidence>
<evidence type="ECO:0000256" key="5">
    <source>
        <dbReference type="ARBA" id="ARBA00022664"/>
    </source>
</evidence>
<evidence type="ECO:0000256" key="8">
    <source>
        <dbReference type="ARBA" id="ARBA00023242"/>
    </source>
</evidence>
<keyword evidence="8" id="KW-0539">Nucleus</keyword>
<evidence type="ECO:0000313" key="12">
    <source>
        <dbReference type="RefSeq" id="XP_065647561.1"/>
    </source>
</evidence>
<keyword evidence="6" id="KW-0747">Spliceosome</keyword>
<evidence type="ECO:0000256" key="1">
    <source>
        <dbReference type="ARBA" id="ARBA00004123"/>
    </source>
</evidence>
<evidence type="ECO:0000313" key="11">
    <source>
        <dbReference type="Proteomes" id="UP001652625"/>
    </source>
</evidence>
<comment type="subcellular location">
    <subcellularLocation>
        <location evidence="2">Cytoplasm</location>
    </subcellularLocation>
    <subcellularLocation>
        <location evidence="1">Nucleus</location>
    </subcellularLocation>
</comment>
<evidence type="ECO:0000256" key="9">
    <source>
        <dbReference type="ARBA" id="ARBA00035304"/>
    </source>
</evidence>
<reference evidence="12" key="2">
    <citation type="submission" date="2025-08" db="UniProtKB">
        <authorList>
            <consortium name="RefSeq"/>
        </authorList>
    </citation>
    <scope>IDENTIFICATION</scope>
</reference>
<keyword evidence="7" id="KW-0508">mRNA splicing</keyword>
<sequence length="243" mass="27929">MQSEKDGEDENFKKRVDSIFGHLDDIQKKHENVVIDYEKCAYPLKYNIQFQSEDRFDLVPNKNKDSSKRKLPKQVPDHVLNPQKWKKYSLEEDGSNFPCGLSPDDLNRQVALGFLESLKKRKSDCQLEKDTNQINPVFTKPSERKDFATQKDPSGSVHNGLSHVMNTFEFGEISSSSKQLPKSNHLNSSTVNKIDLSFNEDEEDESVGSDKEDVLSVDPIIFKKTITNKKFRKRIVDDNLDES</sequence>
<dbReference type="PANTHER" id="PTHR13445">
    <property type="entry name" value="TUMOR SUPPRESSING SUBTRANSFERABLE CANDIDATE 4 TSSC4"/>
    <property type="match status" value="1"/>
</dbReference>
<protein>
    <recommendedName>
        <fullName evidence="9">U5 small nuclear ribonucleoprotein TSSC4</fullName>
    </recommendedName>
</protein>
<evidence type="ECO:0000256" key="4">
    <source>
        <dbReference type="ARBA" id="ARBA00022490"/>
    </source>
</evidence>
<dbReference type="RefSeq" id="XP_065647561.1">
    <property type="nucleotide sequence ID" value="XM_065791489.1"/>
</dbReference>
<evidence type="ECO:0000256" key="2">
    <source>
        <dbReference type="ARBA" id="ARBA00004496"/>
    </source>
</evidence>
<comment type="similarity">
    <text evidence="3">Belongs to the TSSC4 family.</text>
</comment>
<accession>A0ABM4BF11</accession>
<dbReference type="GeneID" id="105846746"/>
<name>A0ABM4BF11_HYDVU</name>
<organism evidence="11 12">
    <name type="scientific">Hydra vulgaris</name>
    <name type="common">Hydra</name>
    <name type="synonym">Hydra attenuata</name>
    <dbReference type="NCBI Taxonomy" id="6087"/>
    <lineage>
        <taxon>Eukaryota</taxon>
        <taxon>Metazoa</taxon>
        <taxon>Cnidaria</taxon>
        <taxon>Hydrozoa</taxon>
        <taxon>Hydroidolina</taxon>
        <taxon>Anthoathecata</taxon>
        <taxon>Aplanulata</taxon>
        <taxon>Hydridae</taxon>
        <taxon>Hydra</taxon>
    </lineage>
</organism>